<dbReference type="Pfam" id="PF05960">
    <property type="entry name" value="DUF885"/>
    <property type="match status" value="1"/>
</dbReference>
<dbReference type="PANTHER" id="PTHR33361">
    <property type="entry name" value="GLR0591 PROTEIN"/>
    <property type="match status" value="1"/>
</dbReference>
<feature type="signal peptide" evidence="2">
    <location>
        <begin position="1"/>
        <end position="17"/>
    </location>
</feature>
<evidence type="ECO:0000256" key="2">
    <source>
        <dbReference type="SAM" id="SignalP"/>
    </source>
</evidence>
<evidence type="ECO:0000313" key="4">
    <source>
        <dbReference type="Proteomes" id="UP000288212"/>
    </source>
</evidence>
<evidence type="ECO:0000313" key="3">
    <source>
        <dbReference type="EMBL" id="RUO18119.1"/>
    </source>
</evidence>
<protein>
    <submittedName>
        <fullName evidence="3">DUF885 domain-containing protein</fullName>
    </submittedName>
</protein>
<feature type="chain" id="PRO_5019112683" evidence="2">
    <location>
        <begin position="18"/>
        <end position="626"/>
    </location>
</feature>
<dbReference type="PANTHER" id="PTHR33361:SF16">
    <property type="entry name" value="DUF885 DOMAIN-CONTAINING PROTEIN"/>
    <property type="match status" value="1"/>
</dbReference>
<evidence type="ECO:0000256" key="1">
    <source>
        <dbReference type="SAM" id="MobiDB-lite"/>
    </source>
</evidence>
<comment type="caution">
    <text evidence="3">The sequence shown here is derived from an EMBL/GenBank/DDBJ whole genome shotgun (WGS) entry which is preliminary data.</text>
</comment>
<reference evidence="3 4" key="1">
    <citation type="journal article" date="2011" name="Front. Microbiol.">
        <title>Genomic signatures of strain selection and enhancement in Bacillus atrophaeus var. globigii, a historical biowarfare simulant.</title>
        <authorList>
            <person name="Gibbons H.S."/>
            <person name="Broomall S.M."/>
            <person name="McNew L.A."/>
            <person name="Daligault H."/>
            <person name="Chapman C."/>
            <person name="Bruce D."/>
            <person name="Karavis M."/>
            <person name="Krepps M."/>
            <person name="McGregor P.A."/>
            <person name="Hong C."/>
            <person name="Park K.H."/>
            <person name="Akmal A."/>
            <person name="Feldman A."/>
            <person name="Lin J.S."/>
            <person name="Chang W.E."/>
            <person name="Higgs B.W."/>
            <person name="Demirev P."/>
            <person name="Lindquist J."/>
            <person name="Liem A."/>
            <person name="Fochler E."/>
            <person name="Read T.D."/>
            <person name="Tapia R."/>
            <person name="Johnson S."/>
            <person name="Bishop-Lilly K.A."/>
            <person name="Detter C."/>
            <person name="Han C."/>
            <person name="Sozhamannan S."/>
            <person name="Rosenzweig C.N."/>
            <person name="Skowronski E.W."/>
        </authorList>
    </citation>
    <scope>NUCLEOTIDE SEQUENCE [LARGE SCALE GENOMIC DNA]</scope>
    <source>
        <strain evidence="3 4">AK5</strain>
    </source>
</reference>
<accession>A0A432VPR0</accession>
<feature type="region of interest" description="Disordered" evidence="1">
    <location>
        <begin position="22"/>
        <end position="44"/>
    </location>
</feature>
<dbReference type="Proteomes" id="UP000288212">
    <property type="component" value="Unassembled WGS sequence"/>
</dbReference>
<dbReference type="EMBL" id="PIPI01000011">
    <property type="protein sequence ID" value="RUO18119.1"/>
    <property type="molecule type" value="Genomic_DNA"/>
</dbReference>
<dbReference type="PROSITE" id="PS51257">
    <property type="entry name" value="PROKAR_LIPOPROTEIN"/>
    <property type="match status" value="1"/>
</dbReference>
<gene>
    <name evidence="3" type="ORF">CWE06_11660</name>
</gene>
<sequence>MFRLTAVALALTLTATAALTGCSEAPSPSSPTTQATQQTSESQALTVSERVNLWFDERFEERLQKSPMQLTMLGRKDAYDQLDDFSLAAQRDMVRWLQQTAQELEANFPNEQLDSEAQTSYDLWMYQVDRDIRAFEFQHMSYVFHQMSSVHSYLPQFLISFHRVDDYADMQAYIARLEHLGQAIESLLNQAQNRADRGIRVPDFGYQGALRQARALVTGQPFTEDSDPAPLFADASEKIAQLLTNDLINAEQAEQLTNAMQQALTNHVGPAYNNLIAWLEADQVNADSNPTGVSKYQGGAEYYQFMLWYHTTTDLTAEQIHQIGLDEVARIQAEMVDIKNRVNFDGDLQDFFEFIRTDEQFFYPNTDEGRQAYLDDSKAYLDAIADELPNYFGILPKADLVVRRVEAFREEDGAAQHYFPGTPDGSRPGIYYAHLSDMSSMPKVDMESVAYHEGNPGHHMQISIAQELTGIPQFRTLDRHTVYVEGWALYSELLAKEMGGYRDDYSDFGRLTAEIWRAARLVVDTGMHALGWTEEQAVDYFLVNTPITEGSVRSEIQRYLVWPGQATAYKIGMMRIQELRAEAEQTLGEQFDIRGFHDTVLGGGSLPLPILERRVRQWIAQLQETN</sequence>
<dbReference type="OrthoDB" id="9769898at2"/>
<dbReference type="RefSeq" id="WP_126794466.1">
    <property type="nucleotide sequence ID" value="NZ_PIPI01000011.1"/>
</dbReference>
<dbReference type="InterPro" id="IPR010281">
    <property type="entry name" value="DUF885"/>
</dbReference>
<organism evidence="3 4">
    <name type="scientific">Aliidiomarina haloalkalitolerans</name>
    <dbReference type="NCBI Taxonomy" id="859059"/>
    <lineage>
        <taxon>Bacteria</taxon>
        <taxon>Pseudomonadati</taxon>
        <taxon>Pseudomonadota</taxon>
        <taxon>Gammaproteobacteria</taxon>
        <taxon>Alteromonadales</taxon>
        <taxon>Idiomarinaceae</taxon>
        <taxon>Aliidiomarina</taxon>
    </lineage>
</organism>
<keyword evidence="4" id="KW-1185">Reference proteome</keyword>
<proteinExistence type="predicted"/>
<keyword evidence="2" id="KW-0732">Signal</keyword>
<name>A0A432VPR0_9GAMM</name>
<dbReference type="AlphaFoldDB" id="A0A432VPR0"/>